<sequence length="928" mass="105161">MRRIGAVLLLFLLLIPMISVQQIEAVGEEITTAQQSVDMANQYMRDYLGYEGDYFGMQSSKGKYLNQTLAVRGNAAFSNFPVLVYGDAYAGAVEGTKYGNDTRVVDHKNELRAIGFSFLDDPYANPAFHIDDVTYVRRWIKEPWRLPTVRDKEIRKELLPDDSRDRHTYQYLKYEPDTFSTAYSVINQWVKARTMLPDRIEQMTGNRKFYNRAIENVPEVLKDNPEDYIYMIQPPTYHTWGVGIAFYYYGGNGPNNIYEPNNYLYYQYFRYKPFAMLENDLSAHFELLPSTANAGDPVEVAVALQSTFKDAKTTDFEWDIRAKNGEKLSVTYSGHADDPSGEIEIGGNNERLLRAKFTMPASDVSINFTMNKNHNSPIERTYDNNDLASSPTAVKSITPSPPYKSNQEVLDYNVLSKKLVYPLNGGSAITATLSKPSDADWNGNATGSLNVSNGQPNLFREFEVRNNPPVNEASATISRKPIIDMKILRTDFGDDPVHGRWLNWATPGTPKYRTGNIPASGSVSRPYVIERVVCHTSTNDQGQEERDCDTVYEYGTSTAAFPNHTDEVTIGARIYNGMANLPALTYENKIDNNSTSSLLKKLYWKNEPYDYRTVRWMAHDAYGSLSDWTAVTGQYERKFTHQADGEVGWKVEQSQAQAYEPSRTAAKNKQNVKSQYDIAVFATDKELQKYNYPIKSGYYFNPAGKYTFTVETVTFKQSSGRTQDHKDLVDKVIDSFRYESDLIYIDNNKNAVNVRGEKLSSRGNRPVMKTGVLTRNNPNGVNGWKLLHVKDDDYDRDVEEITSAQDSSGNLHPYWERVLEGYSASRTQDSSTDYKYKEYVKSGQPKMYKVTERTTVTITIGPEDGKKLYTHAHMPDGAYNIEVSVGDVNLSSMPYAYKTLPALKGIDFGNANRMTVTVKGSMYDDLNS</sequence>
<dbReference type="Proteomes" id="UP000266482">
    <property type="component" value="Unassembled WGS sequence"/>
</dbReference>
<evidence type="ECO:0000313" key="2">
    <source>
        <dbReference type="Proteomes" id="UP000266482"/>
    </source>
</evidence>
<organism evidence="1 2">
    <name type="scientific">Paenibacillus nanensis</name>
    <dbReference type="NCBI Taxonomy" id="393251"/>
    <lineage>
        <taxon>Bacteria</taxon>
        <taxon>Bacillati</taxon>
        <taxon>Bacillota</taxon>
        <taxon>Bacilli</taxon>
        <taxon>Bacillales</taxon>
        <taxon>Paenibacillaceae</taxon>
        <taxon>Paenibacillus</taxon>
    </lineage>
</organism>
<comment type="caution">
    <text evidence="1">The sequence shown here is derived from an EMBL/GenBank/DDBJ whole genome shotgun (WGS) entry which is preliminary data.</text>
</comment>
<accession>A0A3A1UQH8</accession>
<gene>
    <name evidence="1" type="ORF">D3P08_19105</name>
</gene>
<protein>
    <recommendedName>
        <fullName evidence="3">DUF5704 domain-containing protein</fullName>
    </recommendedName>
</protein>
<evidence type="ECO:0000313" key="1">
    <source>
        <dbReference type="EMBL" id="RIX50807.1"/>
    </source>
</evidence>
<name>A0A3A1UQH8_9BACL</name>
<dbReference type="EMBL" id="QXQA01000013">
    <property type="protein sequence ID" value="RIX50807.1"/>
    <property type="molecule type" value="Genomic_DNA"/>
</dbReference>
<evidence type="ECO:0008006" key="3">
    <source>
        <dbReference type="Google" id="ProtNLM"/>
    </source>
</evidence>
<dbReference type="AlphaFoldDB" id="A0A3A1UQH8"/>
<dbReference type="OrthoDB" id="1788793at2"/>
<reference evidence="1 2" key="1">
    <citation type="submission" date="2018-09" db="EMBL/GenBank/DDBJ databases">
        <title>Paenibacillus aracenensis nov. sp. isolated from a cave in southern Spain.</title>
        <authorList>
            <person name="Jurado V."/>
            <person name="Gutierrez-Patricio S."/>
            <person name="Gonzalez-Pimentel J.L."/>
            <person name="Miller A.Z."/>
            <person name="Laiz L."/>
            <person name="Saiz-Jimenez C."/>
        </authorList>
    </citation>
    <scope>NUCLEOTIDE SEQUENCE [LARGE SCALE GENOMIC DNA]</scope>
    <source>
        <strain evidence="1 2">DSM 22867</strain>
    </source>
</reference>
<proteinExistence type="predicted"/>
<keyword evidence="2" id="KW-1185">Reference proteome</keyword>
<dbReference type="RefSeq" id="WP_119601478.1">
    <property type="nucleotide sequence ID" value="NZ_QXQA01000013.1"/>
</dbReference>